<dbReference type="KEGG" id="mbry:B1812_11685"/>
<organism evidence="2 3">
    <name type="scientific">Methylocystis bryophila</name>
    <dbReference type="NCBI Taxonomy" id="655015"/>
    <lineage>
        <taxon>Bacteria</taxon>
        <taxon>Pseudomonadati</taxon>
        <taxon>Pseudomonadota</taxon>
        <taxon>Alphaproteobacteria</taxon>
        <taxon>Hyphomicrobiales</taxon>
        <taxon>Methylocystaceae</taxon>
        <taxon>Methylocystis</taxon>
    </lineage>
</organism>
<evidence type="ECO:0008006" key="4">
    <source>
        <dbReference type="Google" id="ProtNLM"/>
    </source>
</evidence>
<dbReference type="STRING" id="655015.B1812_11685"/>
<feature type="region of interest" description="Disordered" evidence="1">
    <location>
        <begin position="113"/>
        <end position="139"/>
    </location>
</feature>
<dbReference type="OrthoDB" id="7165680at2"/>
<proteinExistence type="predicted"/>
<dbReference type="AlphaFoldDB" id="A0A1W6MVK6"/>
<accession>A0A1W6MVK6</accession>
<dbReference type="RefSeq" id="WP_085771739.1">
    <property type="nucleotide sequence ID" value="NZ_AP027149.1"/>
</dbReference>
<gene>
    <name evidence="2" type="ORF">B1812_11685</name>
</gene>
<evidence type="ECO:0000313" key="3">
    <source>
        <dbReference type="Proteomes" id="UP000193978"/>
    </source>
</evidence>
<dbReference type="Proteomes" id="UP000193978">
    <property type="component" value="Chromosome"/>
</dbReference>
<reference evidence="2 3" key="1">
    <citation type="submission" date="2017-02" db="EMBL/GenBank/DDBJ databases">
        <authorList>
            <person name="Peterson S.W."/>
        </authorList>
    </citation>
    <scope>NUCLEOTIDE SEQUENCE [LARGE SCALE GENOMIC DNA]</scope>
    <source>
        <strain evidence="2 3">S285</strain>
    </source>
</reference>
<dbReference type="EMBL" id="CP019948">
    <property type="protein sequence ID" value="ARN81624.1"/>
    <property type="molecule type" value="Genomic_DNA"/>
</dbReference>
<name>A0A1W6MVK6_9HYPH</name>
<keyword evidence="3" id="KW-1185">Reference proteome</keyword>
<sequence>MLRLFNILSILVLLGSAVYAYTIKYETTFRTEQIAKAKLEIKSEQDAIGVLRAEWAFLTRPERIQKLADRYLDLEPLSLAQIDSFAALPERLPHADAIGDKIDLLGLGVASTPSADPAAAPATPRARSGASTKTTATAR</sequence>
<evidence type="ECO:0000313" key="2">
    <source>
        <dbReference type="EMBL" id="ARN81624.1"/>
    </source>
</evidence>
<feature type="compositionally biased region" description="Low complexity" evidence="1">
    <location>
        <begin position="113"/>
        <end position="131"/>
    </location>
</feature>
<evidence type="ECO:0000256" key="1">
    <source>
        <dbReference type="SAM" id="MobiDB-lite"/>
    </source>
</evidence>
<protein>
    <recommendedName>
        <fullName evidence="4">Cell division protein FtsL</fullName>
    </recommendedName>
</protein>